<dbReference type="GO" id="GO:0016628">
    <property type="term" value="F:oxidoreductase activity, acting on the CH-CH group of donors, NAD or NADP as acceptor"/>
    <property type="evidence" value="ECO:0007669"/>
    <property type="project" value="UniProtKB-ARBA"/>
</dbReference>
<keyword evidence="7" id="KW-1185">Reference proteome</keyword>
<keyword evidence="3" id="KW-0560">Oxidoreductase</keyword>
<dbReference type="FunFam" id="3.20.20.70:FF:000059">
    <property type="entry name" value="N-ethylmaleimide reductase, FMN-linked"/>
    <property type="match status" value="1"/>
</dbReference>
<protein>
    <submittedName>
        <fullName evidence="6">N-ethylmaleimide reductase</fullName>
    </submittedName>
</protein>
<evidence type="ECO:0000256" key="2">
    <source>
        <dbReference type="ARBA" id="ARBA00005979"/>
    </source>
</evidence>
<dbReference type="Gene3D" id="3.20.20.70">
    <property type="entry name" value="Aldolase class I"/>
    <property type="match status" value="1"/>
</dbReference>
<dbReference type="InterPro" id="IPR045247">
    <property type="entry name" value="Oye-like"/>
</dbReference>
<dbReference type="PANTHER" id="PTHR22893:SF91">
    <property type="entry name" value="NADPH DEHYDROGENASE 2-RELATED"/>
    <property type="match status" value="1"/>
</dbReference>
<dbReference type="GO" id="GO:0010181">
    <property type="term" value="F:FMN binding"/>
    <property type="evidence" value="ECO:0007669"/>
    <property type="project" value="InterPro"/>
</dbReference>
<feature type="domain" description="NADH:flavin oxidoreductase/NADH oxidase N-terminal" evidence="5">
    <location>
        <begin position="13"/>
        <end position="334"/>
    </location>
</feature>
<dbReference type="GO" id="GO:0005829">
    <property type="term" value="C:cytosol"/>
    <property type="evidence" value="ECO:0007669"/>
    <property type="project" value="TreeGrafter"/>
</dbReference>
<evidence type="ECO:0000313" key="7">
    <source>
        <dbReference type="Proteomes" id="UP000199002"/>
    </source>
</evidence>
<evidence type="ECO:0000313" key="6">
    <source>
        <dbReference type="EMBL" id="SEA95592.1"/>
    </source>
</evidence>
<evidence type="ECO:0000256" key="3">
    <source>
        <dbReference type="ARBA" id="ARBA00023002"/>
    </source>
</evidence>
<dbReference type="AlphaFoldDB" id="A0A1H4FGI1"/>
<dbReference type="InterPro" id="IPR013785">
    <property type="entry name" value="Aldolase_TIM"/>
</dbReference>
<accession>A0A1H4FGI1</accession>
<dbReference type="CDD" id="cd02933">
    <property type="entry name" value="OYE_like_FMN"/>
    <property type="match status" value="1"/>
</dbReference>
<comment type="similarity">
    <text evidence="2">Belongs to the NADH:flavin oxidoreductase/NADH oxidase family.</text>
</comment>
<feature type="region of interest" description="Disordered" evidence="4">
    <location>
        <begin position="331"/>
        <end position="356"/>
    </location>
</feature>
<dbReference type="RefSeq" id="WP_092701571.1">
    <property type="nucleotide sequence ID" value="NZ_FNQJ01000057.1"/>
</dbReference>
<proteinExistence type="inferred from homology"/>
<dbReference type="SUPFAM" id="SSF51395">
    <property type="entry name" value="FMN-linked oxidoreductases"/>
    <property type="match status" value="1"/>
</dbReference>
<reference evidence="7" key="1">
    <citation type="submission" date="2016-10" db="EMBL/GenBank/DDBJ databases">
        <authorList>
            <person name="Varghese N."/>
            <person name="Submissions S."/>
        </authorList>
    </citation>
    <scope>NUCLEOTIDE SEQUENCE [LARGE SCALE GENOMIC DNA]</scope>
    <source>
        <strain evidence="7">DSM 25157</strain>
    </source>
</reference>
<dbReference type="STRING" id="592050.SAMN05421875_1577"/>
<organism evidence="6 7">
    <name type="scientific">Acidovorax soli</name>
    <dbReference type="NCBI Taxonomy" id="592050"/>
    <lineage>
        <taxon>Bacteria</taxon>
        <taxon>Pseudomonadati</taxon>
        <taxon>Pseudomonadota</taxon>
        <taxon>Betaproteobacteria</taxon>
        <taxon>Burkholderiales</taxon>
        <taxon>Comamonadaceae</taxon>
        <taxon>Acidovorax</taxon>
    </lineage>
</organism>
<evidence type="ECO:0000256" key="4">
    <source>
        <dbReference type="SAM" id="MobiDB-lite"/>
    </source>
</evidence>
<dbReference type="Pfam" id="PF00724">
    <property type="entry name" value="Oxidored_FMN"/>
    <property type="match status" value="1"/>
</dbReference>
<dbReference type="GeneID" id="34231294"/>
<evidence type="ECO:0000259" key="5">
    <source>
        <dbReference type="Pfam" id="PF00724"/>
    </source>
</evidence>
<dbReference type="Proteomes" id="UP000199002">
    <property type="component" value="Unassembled WGS sequence"/>
</dbReference>
<evidence type="ECO:0000256" key="1">
    <source>
        <dbReference type="ARBA" id="ARBA00001917"/>
    </source>
</evidence>
<dbReference type="PANTHER" id="PTHR22893">
    <property type="entry name" value="NADH OXIDOREDUCTASE-RELATED"/>
    <property type="match status" value="1"/>
</dbReference>
<dbReference type="InterPro" id="IPR001155">
    <property type="entry name" value="OxRdtase_FMN_N"/>
</dbReference>
<sequence length="364" mass="39363">MNQSTSTLAPSALFSPSVLGSVSLSNRIVMAPLTRSRAAAGNVPHALNARYYAQRASAGLIISEATQITPQGQGYPKTPGIHSPEQVAGWQGVTQAVHAHGGKIFLQLWHVGRVSHPLTQADGSLPVAPSAIRPAGEIYTEQGMKPFETPRALETEEIPALIEDFRRAAVHAKTAGFDGVEIHAANGYLIDQFLRDGTNHRTDGYGGSVANRARLLREVTEAVLTVWEAGRVGVRLSPVNAFNDIADSMPQSTFEAITEQLNAYGLAYLHVVEDPSSSFDFQKLRQIFNGAYMANGDYDRARATAAIAREQADFIAFGKLFIANPDLPERLRRDGPYNTPRPESFYAGGPEGYDDYPALETAVA</sequence>
<name>A0A1H4FGI1_9BURK</name>
<comment type="cofactor">
    <cofactor evidence="1">
        <name>FMN</name>
        <dbReference type="ChEBI" id="CHEBI:58210"/>
    </cofactor>
</comment>
<gene>
    <name evidence="6" type="ORF">SAMN05421875_1577</name>
</gene>
<dbReference type="EMBL" id="FNQJ01000057">
    <property type="protein sequence ID" value="SEA95592.1"/>
    <property type="molecule type" value="Genomic_DNA"/>
</dbReference>